<protein>
    <submittedName>
        <fullName evidence="1">Uncharacterized protein</fullName>
    </submittedName>
</protein>
<accession>R6TJQ4</accession>
<proteinExistence type="predicted"/>
<dbReference type="AlphaFoldDB" id="R6TJQ4"/>
<sequence>MGKKYSVFFFELKNSTLPLAGGCCFSVWY</sequence>
<reference evidence="1" key="1">
    <citation type="submission" date="2012-11" db="EMBL/GenBank/DDBJ databases">
        <title>Dependencies among metagenomic species, viruses, plasmids and units of genetic variation.</title>
        <authorList>
            <person name="Nielsen H.B."/>
            <person name="Almeida M."/>
            <person name="Juncker A.S."/>
            <person name="Rasmussen S."/>
            <person name="Li J."/>
            <person name="Sunagawa S."/>
            <person name="Plichta D."/>
            <person name="Gautier L."/>
            <person name="Le Chatelier E."/>
            <person name="Peletier E."/>
            <person name="Bonde I."/>
            <person name="Nielsen T."/>
            <person name="Manichanh C."/>
            <person name="Arumugam M."/>
            <person name="Batto J."/>
            <person name="Santos M.B.Q.D."/>
            <person name="Blom N."/>
            <person name="Borruel N."/>
            <person name="Burgdorf K.S."/>
            <person name="Boumezbeur F."/>
            <person name="Casellas F."/>
            <person name="Dore J."/>
            <person name="Guarner F."/>
            <person name="Hansen T."/>
            <person name="Hildebrand F."/>
            <person name="Kaas R.S."/>
            <person name="Kennedy S."/>
            <person name="Kristiansen K."/>
            <person name="Kultima J.R."/>
            <person name="Leonard P."/>
            <person name="Levenez F."/>
            <person name="Lund O."/>
            <person name="Moumen B."/>
            <person name="Le Paslier D."/>
            <person name="Pons N."/>
            <person name="Pedersen O."/>
            <person name="Prifti E."/>
            <person name="Qin J."/>
            <person name="Raes J."/>
            <person name="Tap J."/>
            <person name="Tims S."/>
            <person name="Ussery D.W."/>
            <person name="Yamada T."/>
            <person name="MetaHit consortium"/>
            <person name="Renault P."/>
            <person name="Sicheritz-Ponten T."/>
            <person name="Bork P."/>
            <person name="Wang J."/>
            <person name="Brunak S."/>
            <person name="Ehrlich S.D."/>
        </authorList>
    </citation>
    <scope>NUCLEOTIDE SEQUENCE [LARGE SCALE GENOMIC DNA]</scope>
</reference>
<name>R6TJQ4_9BACT</name>
<dbReference type="STRING" id="1263015.BN580_01304"/>
<evidence type="ECO:0000313" key="1">
    <source>
        <dbReference type="EMBL" id="CDC73643.1"/>
    </source>
</evidence>
<evidence type="ECO:0000313" key="2">
    <source>
        <dbReference type="Proteomes" id="UP000017938"/>
    </source>
</evidence>
<comment type="caution">
    <text evidence="1">The sequence shown here is derived from an EMBL/GenBank/DDBJ whole genome shotgun (WGS) entry which is preliminary data.</text>
</comment>
<organism evidence="1 2">
    <name type="scientific">Candidatus Colimorpha enterica</name>
    <dbReference type="NCBI Taxonomy" id="3083063"/>
    <lineage>
        <taxon>Bacteria</taxon>
        <taxon>Pseudomonadati</taxon>
        <taxon>Bacteroidota</taxon>
        <taxon>Bacteroidia</taxon>
        <taxon>Bacteroidales</taxon>
        <taxon>Candidatus Colimorpha</taxon>
    </lineage>
</organism>
<dbReference type="EMBL" id="CBFW010000172">
    <property type="protein sequence ID" value="CDC73643.1"/>
    <property type="molecule type" value="Genomic_DNA"/>
</dbReference>
<dbReference type="Proteomes" id="UP000017938">
    <property type="component" value="Unassembled WGS sequence"/>
</dbReference>
<gene>
    <name evidence="1" type="ORF">BN580_01304</name>
</gene>